<proteinExistence type="predicted"/>
<dbReference type="Pfam" id="PF04854">
    <property type="entry name" value="DUF624"/>
    <property type="match status" value="1"/>
</dbReference>
<dbReference type="AlphaFoldDB" id="A0A839A6I3"/>
<dbReference type="EMBL" id="JACAOA010000018">
    <property type="protein sequence ID" value="MBA5729617.1"/>
    <property type="molecule type" value="Genomic_DNA"/>
</dbReference>
<evidence type="ECO:0000256" key="1">
    <source>
        <dbReference type="SAM" id="Phobius"/>
    </source>
</evidence>
<evidence type="ECO:0000313" key="2">
    <source>
        <dbReference type="EMBL" id="MBA5729617.1"/>
    </source>
</evidence>
<feature type="transmembrane region" description="Helical" evidence="1">
    <location>
        <begin position="103"/>
        <end position="130"/>
    </location>
</feature>
<name>A0A839A6I3_9LACT</name>
<feature type="transmembrane region" description="Helical" evidence="1">
    <location>
        <begin position="22"/>
        <end position="51"/>
    </location>
</feature>
<feature type="transmembrane region" description="Helical" evidence="1">
    <location>
        <begin position="151"/>
        <end position="168"/>
    </location>
</feature>
<keyword evidence="1" id="KW-0472">Membrane</keyword>
<comment type="caution">
    <text evidence="2">The sequence shown here is derived from an EMBL/GenBank/DDBJ whole genome shotgun (WGS) entry which is preliminary data.</text>
</comment>
<evidence type="ECO:0000313" key="3">
    <source>
        <dbReference type="Proteomes" id="UP000571018"/>
    </source>
</evidence>
<dbReference type="Proteomes" id="UP000571018">
    <property type="component" value="Unassembled WGS sequence"/>
</dbReference>
<organism evidence="2 3">
    <name type="scientific">Ruoffia halotolerans</name>
    <dbReference type="NCBI Taxonomy" id="2748684"/>
    <lineage>
        <taxon>Bacteria</taxon>
        <taxon>Bacillati</taxon>
        <taxon>Bacillota</taxon>
        <taxon>Bacilli</taxon>
        <taxon>Lactobacillales</taxon>
        <taxon>Aerococcaceae</taxon>
        <taxon>Ruoffia</taxon>
    </lineage>
</organism>
<keyword evidence="1" id="KW-1133">Transmembrane helix</keyword>
<reference evidence="2 3" key="1">
    <citation type="submission" date="2020-06" db="EMBL/GenBank/DDBJ databases">
        <title>Reclassification of Facklamia ignava, Facklamia soureckii and Facklami tabacinasalis as Falseniella iganva gen. nov., comb. nov., Hutsoniella ignava gen. nov., comb. nov., and Ruoffia tabacinasalis gen. nov., comb. nov and description of Ruoffia haltotolerans sp. nov., isolated from hypersaline Inland Sea of Qatar.</title>
        <authorList>
            <person name="Fotedar R."/>
            <person name="Sankaranarayanan K."/>
            <person name="Lawson P."/>
            <person name="Caldwell M."/>
            <person name="Zeyara A."/>
            <person name="Al Malki A."/>
            <person name="Ali M."/>
        </authorList>
    </citation>
    <scope>NUCLEOTIDE SEQUENCE [LARGE SCALE GENOMIC DNA]</scope>
    <source>
        <strain evidence="2 3">INB8</strain>
    </source>
</reference>
<feature type="transmembrane region" description="Helical" evidence="1">
    <location>
        <begin position="72"/>
        <end position="91"/>
    </location>
</feature>
<keyword evidence="3" id="KW-1185">Reference proteome</keyword>
<protein>
    <submittedName>
        <fullName evidence="2">DUF624 domain-containing protein</fullName>
    </submittedName>
</protein>
<dbReference type="RefSeq" id="WP_218931307.1">
    <property type="nucleotide sequence ID" value="NZ_JACAOA010000018.1"/>
</dbReference>
<sequence>MNIQPRINQIGEWLFRLTILNFLWIGFALLGLGFLGIFPATSALFAVIRQYRLDHKKIKLRHEFIHYYKKDFVQANLIGYIFVFLMSVSWIDYRYLLSTQNYWVVSLSMLFLLATLVIIFASFLVFALFVHFELPLFKTIMNPFRFMINHLRRSILTIVLLLVWGSFVRHLPGVIPFLSVSVSVFILSRMVEPILMPTKEKERVNQTNYVMKQEDMLYY</sequence>
<gene>
    <name evidence="2" type="ORF">HW423_07450</name>
</gene>
<keyword evidence="1" id="KW-0812">Transmembrane</keyword>
<accession>A0A839A6I3</accession>
<dbReference type="InterPro" id="IPR006938">
    <property type="entry name" value="DUF624"/>
</dbReference>